<dbReference type="PROSITE" id="PS51257">
    <property type="entry name" value="PROKAR_LIPOPROTEIN"/>
    <property type="match status" value="1"/>
</dbReference>
<feature type="signal peptide" evidence="2">
    <location>
        <begin position="1"/>
        <end position="21"/>
    </location>
</feature>
<keyword evidence="3" id="KW-0175">Coiled coil</keyword>
<dbReference type="NCBIfam" id="TIGR01845">
    <property type="entry name" value="outer_NodT"/>
    <property type="match status" value="1"/>
</dbReference>
<dbReference type="OrthoDB" id="9770517at2"/>
<evidence type="ECO:0000313" key="4">
    <source>
        <dbReference type="EMBL" id="SAI68350.1"/>
    </source>
</evidence>
<dbReference type="Gene3D" id="1.20.1600.10">
    <property type="entry name" value="Outer membrane efflux proteins (OEP)"/>
    <property type="match status" value="1"/>
</dbReference>
<dbReference type="Proteomes" id="UP000076825">
    <property type="component" value="Chromosome 1"/>
</dbReference>
<keyword evidence="2" id="KW-0472">Membrane</keyword>
<dbReference type="PATRIC" id="fig|123899.6.peg.1182"/>
<feature type="chain" id="PRO_5008443269" evidence="2">
    <location>
        <begin position="22"/>
        <end position="468"/>
    </location>
</feature>
<dbReference type="GO" id="GO:0005886">
    <property type="term" value="C:plasma membrane"/>
    <property type="evidence" value="ECO:0007669"/>
    <property type="project" value="UniProtKB-SubCell"/>
</dbReference>
<protein>
    <submittedName>
        <fullName evidence="4">Outer membrane component of multidrug efflux system</fullName>
    </submittedName>
</protein>
<dbReference type="GeneID" id="56591502"/>
<name>A0A157SD37_9BORD</name>
<dbReference type="EMBL" id="LT546645">
    <property type="protein sequence ID" value="SAI68350.1"/>
    <property type="molecule type" value="Genomic_DNA"/>
</dbReference>
<dbReference type="Pfam" id="PF02321">
    <property type="entry name" value="OEP"/>
    <property type="match status" value="2"/>
</dbReference>
<gene>
    <name evidence="4" type="primary">cusC</name>
    <name evidence="4" type="ORF">SAMEA3906487_01206</name>
</gene>
<dbReference type="Gene3D" id="2.20.200.10">
    <property type="entry name" value="Outer membrane efflux proteins (OEP)"/>
    <property type="match status" value="1"/>
</dbReference>
<keyword evidence="5" id="KW-1185">Reference proteome</keyword>
<dbReference type="PANTHER" id="PTHR30203:SF25">
    <property type="entry name" value="OUTER MEMBRANE PROTEIN-RELATED"/>
    <property type="match status" value="1"/>
</dbReference>
<keyword evidence="2" id="KW-0732">Signal</keyword>
<comment type="subcellular location">
    <subcellularLocation>
        <location evidence="2">Cell membrane</location>
        <topology evidence="2">Lipid-anchor</topology>
    </subcellularLocation>
</comment>
<keyword evidence="2" id="KW-0564">Palmitate</keyword>
<comment type="similarity">
    <text evidence="1 2">Belongs to the outer membrane factor (OMF) (TC 1.B.17) family.</text>
</comment>
<dbReference type="eggNOG" id="COG1538">
    <property type="taxonomic scope" value="Bacteria"/>
</dbReference>
<keyword evidence="2" id="KW-1134">Transmembrane beta strand</keyword>
<sequence>MTMYSSKAGMLAALLALAGCAVGPQYEPLPIAPIALHSPQAADHAGVPADSVAAQWWTLFDDPVLAQWVDAALIHNHDIRQAQANLLAARAVFDERQWDRVPGVTASAGYQRGSQQQFDEHGKPVRTLSESWRAGFDMQWEIDVFRRLERLSQAAQARAQASEAELELMRLSIAAEVARSYFDAQGLMRRLAVAQQQVGNWRETVQLIDAHRRAGSGLPEDLENARSQLMRSEADIAPLTAALQQARMRLDVLTGQRPGQGELTVPPPSAQPFSRQLPLGDVDALIRNRPDVRRAERQWAASVHDVAAATAELYPRFDLGGFIGFFALRGADFGHAATRAFDLAPGATWPALRLGNARARLRGTQALSQGAQAQYEQALLQAQEEVENAVVSLTEHQRYMGSLMQSADHAERAFDIARKRYQAGSGSYLSVLENQRELFRLKQDVAQAEMASHFYVVALYKALGWGTA</sequence>
<dbReference type="InterPro" id="IPR010131">
    <property type="entry name" value="MdtP/NodT-like"/>
</dbReference>
<accession>A0A157SD37</accession>
<dbReference type="PANTHER" id="PTHR30203">
    <property type="entry name" value="OUTER MEMBRANE CATION EFFLUX PROTEIN"/>
    <property type="match status" value="1"/>
</dbReference>
<dbReference type="SUPFAM" id="SSF56954">
    <property type="entry name" value="Outer membrane efflux proteins (OEP)"/>
    <property type="match status" value="1"/>
</dbReference>
<proteinExistence type="inferred from homology"/>
<dbReference type="KEGG" id="btrm:SAMEA390648701206"/>
<dbReference type="STRING" id="123899.SAMEA3906487_01206"/>
<evidence type="ECO:0000313" key="5">
    <source>
        <dbReference type="Proteomes" id="UP000076825"/>
    </source>
</evidence>
<reference evidence="4 5" key="1">
    <citation type="submission" date="2016-04" db="EMBL/GenBank/DDBJ databases">
        <authorList>
            <consortium name="Pathogen Informatics"/>
        </authorList>
    </citation>
    <scope>NUCLEOTIDE SEQUENCE [LARGE SCALE GENOMIC DNA]</scope>
    <source>
        <strain evidence="4 5">H044680328</strain>
    </source>
</reference>
<organism evidence="4 5">
    <name type="scientific">Bordetella trematum</name>
    <dbReference type="NCBI Taxonomy" id="123899"/>
    <lineage>
        <taxon>Bacteria</taxon>
        <taxon>Pseudomonadati</taxon>
        <taxon>Pseudomonadota</taxon>
        <taxon>Betaproteobacteria</taxon>
        <taxon>Burkholderiales</taxon>
        <taxon>Alcaligenaceae</taxon>
        <taxon>Bordetella</taxon>
    </lineage>
</organism>
<dbReference type="InterPro" id="IPR003423">
    <property type="entry name" value="OMP_efflux"/>
</dbReference>
<dbReference type="GO" id="GO:0015562">
    <property type="term" value="F:efflux transmembrane transporter activity"/>
    <property type="evidence" value="ECO:0007669"/>
    <property type="project" value="InterPro"/>
</dbReference>
<evidence type="ECO:0000256" key="1">
    <source>
        <dbReference type="ARBA" id="ARBA00007613"/>
    </source>
</evidence>
<dbReference type="RefSeq" id="WP_063491686.1">
    <property type="nucleotide sequence ID" value="NZ_CP016340.1"/>
</dbReference>
<feature type="coiled-coil region" evidence="3">
    <location>
        <begin position="145"/>
        <end position="174"/>
    </location>
</feature>
<dbReference type="AlphaFoldDB" id="A0A157SD37"/>
<keyword evidence="2" id="KW-0812">Transmembrane</keyword>
<keyword evidence="2" id="KW-0449">Lipoprotein</keyword>
<evidence type="ECO:0000256" key="3">
    <source>
        <dbReference type="SAM" id="Coils"/>
    </source>
</evidence>
<evidence type="ECO:0000256" key="2">
    <source>
        <dbReference type="RuleBase" id="RU362097"/>
    </source>
</evidence>